<dbReference type="EMBL" id="HBNS01037359">
    <property type="protein sequence ID" value="CAE4634343.1"/>
    <property type="molecule type" value="Transcribed_RNA"/>
</dbReference>
<organism evidence="3">
    <name type="scientific">Ditylum brightwellii</name>
    <dbReference type="NCBI Taxonomy" id="49249"/>
    <lineage>
        <taxon>Eukaryota</taxon>
        <taxon>Sar</taxon>
        <taxon>Stramenopiles</taxon>
        <taxon>Ochrophyta</taxon>
        <taxon>Bacillariophyta</taxon>
        <taxon>Mediophyceae</taxon>
        <taxon>Lithodesmiophycidae</taxon>
        <taxon>Lithodesmiales</taxon>
        <taxon>Lithodesmiaceae</taxon>
        <taxon>Ditylum</taxon>
    </lineage>
</organism>
<dbReference type="InterPro" id="IPR012677">
    <property type="entry name" value="Nucleotide-bd_a/b_plait_sf"/>
</dbReference>
<dbReference type="SMART" id="SM00360">
    <property type="entry name" value="RRM"/>
    <property type="match status" value="1"/>
</dbReference>
<dbReference type="AlphaFoldDB" id="A0A7S4S4Q2"/>
<gene>
    <name evidence="3" type="ORF">DBRI00130_LOCUS29180</name>
</gene>
<feature type="compositionally biased region" description="Basic and acidic residues" evidence="1">
    <location>
        <begin position="274"/>
        <end position="288"/>
    </location>
</feature>
<evidence type="ECO:0000256" key="1">
    <source>
        <dbReference type="SAM" id="MobiDB-lite"/>
    </source>
</evidence>
<proteinExistence type="predicted"/>
<dbReference type="SUPFAM" id="SSF54928">
    <property type="entry name" value="RNA-binding domain, RBD"/>
    <property type="match status" value="1"/>
</dbReference>
<dbReference type="CDD" id="cd00590">
    <property type="entry name" value="RRM_SF"/>
    <property type="match status" value="1"/>
</dbReference>
<dbReference type="InterPro" id="IPR000504">
    <property type="entry name" value="RRM_dom"/>
</dbReference>
<feature type="region of interest" description="Disordered" evidence="1">
    <location>
        <begin position="329"/>
        <end position="348"/>
    </location>
</feature>
<accession>A0A7S4S4Q2</accession>
<feature type="domain" description="RRM" evidence="2">
    <location>
        <begin position="171"/>
        <end position="241"/>
    </location>
</feature>
<dbReference type="GO" id="GO:0003723">
    <property type="term" value="F:RNA binding"/>
    <property type="evidence" value="ECO:0007669"/>
    <property type="project" value="InterPro"/>
</dbReference>
<reference evidence="3" key="1">
    <citation type="submission" date="2021-01" db="EMBL/GenBank/DDBJ databases">
        <authorList>
            <person name="Corre E."/>
            <person name="Pelletier E."/>
            <person name="Niang G."/>
            <person name="Scheremetjew M."/>
            <person name="Finn R."/>
            <person name="Kale V."/>
            <person name="Holt S."/>
            <person name="Cochrane G."/>
            <person name="Meng A."/>
            <person name="Brown T."/>
            <person name="Cohen L."/>
        </authorList>
    </citation>
    <scope>NUCLEOTIDE SEQUENCE</scope>
    <source>
        <strain evidence="3">GSO104</strain>
    </source>
</reference>
<evidence type="ECO:0000259" key="2">
    <source>
        <dbReference type="SMART" id="SM00360"/>
    </source>
</evidence>
<protein>
    <recommendedName>
        <fullName evidence="2">RRM domain-containing protein</fullName>
    </recommendedName>
</protein>
<name>A0A7S4S4Q2_9STRA</name>
<dbReference type="InterPro" id="IPR035979">
    <property type="entry name" value="RBD_domain_sf"/>
</dbReference>
<evidence type="ECO:0000313" key="3">
    <source>
        <dbReference type="EMBL" id="CAE4634343.1"/>
    </source>
</evidence>
<sequence>MDLHVIPPSHQDDIKFVRQYQCPKDELCQADELQSNSYKVAHLETLRNDVTSLIPCAESIMSQAIIAAFSEERLFSLPQMASSTKDEASDDAIRFETYVMWRTCKWLELNGRIRHTTHFHREKIAFIQSEVNNIVMNVRYKLLSPSAASRIIHSLAAMLSLDLAVPLPQDTIILTGMRKSVTCNHLRNYLKECGDIKAVGVQRGQHGFGICRFRTASAVRRAVESSRKNKLMIQDVYPLVFEPSSLMQTKRFDMQVHDINFVTQIPIEIATVHQQHDRKERGGKDNQHKQNKNANVSNHISTTISSTHSFIQERTMGSHILDFDSRRSQIGGNNVHSSHSRHTQSSFDNSDLGTISVIEIDDGSSCVSLSELTKYSVTTSTMSTAMSTVVEDDIKYII</sequence>
<dbReference type="Gene3D" id="3.30.70.330">
    <property type="match status" value="1"/>
</dbReference>
<feature type="region of interest" description="Disordered" evidence="1">
    <location>
        <begin position="273"/>
        <end position="298"/>
    </location>
</feature>